<dbReference type="Pfam" id="PF02446">
    <property type="entry name" value="Glyco_hydro_77"/>
    <property type="match status" value="1"/>
</dbReference>
<evidence type="ECO:0000256" key="3">
    <source>
        <dbReference type="ARBA" id="ARBA00012560"/>
    </source>
</evidence>
<comment type="similarity">
    <text evidence="2 10">Belongs to the disproportionating enzyme family.</text>
</comment>
<organism evidence="11 12">
    <name type="scientific">Avibacterium paragallinarum</name>
    <name type="common">Haemophilus gallinarum</name>
    <dbReference type="NCBI Taxonomy" id="728"/>
    <lineage>
        <taxon>Bacteria</taxon>
        <taxon>Pseudomonadati</taxon>
        <taxon>Pseudomonadota</taxon>
        <taxon>Gammaproteobacteria</taxon>
        <taxon>Pasteurellales</taxon>
        <taxon>Pasteurellaceae</taxon>
        <taxon>Avibacterium</taxon>
    </lineage>
</organism>
<dbReference type="NCBIfam" id="TIGR00217">
    <property type="entry name" value="malQ"/>
    <property type="match status" value="1"/>
</dbReference>
<gene>
    <name evidence="11" type="primary">malQ</name>
    <name evidence="11" type="ORF">EIG79_09280</name>
</gene>
<protein>
    <recommendedName>
        <fullName evidence="4 10">4-alpha-glucanotransferase</fullName>
        <ecNumber evidence="3 10">2.4.1.25</ecNumber>
    </recommendedName>
    <alternativeName>
        <fullName evidence="8 10">Amylomaltase</fullName>
    </alternativeName>
    <alternativeName>
        <fullName evidence="9 10">Disproportionating enzyme</fullName>
    </alternativeName>
</protein>
<comment type="catalytic activity">
    <reaction evidence="1 10">
        <text>Transfers a segment of a (1-&gt;4)-alpha-D-glucan to a new position in an acceptor, which may be glucose or a (1-&gt;4)-alpha-D-glucan.</text>
        <dbReference type="EC" id="2.4.1.25"/>
    </reaction>
</comment>
<dbReference type="RefSeq" id="WP_130238916.1">
    <property type="nucleotide sequence ID" value="NZ_RQXS01000051.1"/>
</dbReference>
<sequence length="711" mass="82360">MDMTTQIQSSAEELGIQFSHYDIEGRLIYANPDSLAYFTELLSQTPYQNAHHRDNQNNHQNKSAVRFDDVFFAQENEPISYPVERLNLPSLPQAIKHAVLLNEQHQPLASISLSEPYLSLPSLPFGYYLLQLATADKTYHVRLLVSPKTAYQAEILQQQKVWGLNVQLYSLRSDRNWGIGDFADLAYLVEQGVIYGAEFIGINPLHAMYSAVPEWASPYSANSRRYLNWLYLAIDELPEFKLCKSVQNWLKQAEVQEKISALRQNEQVNYAEILPLKLTALEKLYAYFQRSRAAKMQDRQKAFKDFVQQKGKGLLYQGLFEVLDQQATHQHKEDEQHIGWLGWQKYQQLNDKQRDKLVRQHKENVMFYCWLQWLTHEQLSEVQKLCRHKGMSLGIYGDLAVSSSRGSADVWADPDLYCIQASVGAPPDPLGPVGQNWNIPPYNPTELKARGFQPFIELLRANMQYFGVLRIDHIMGLFRLWLIPPEKTAADGLYVHYPFAELMAILAIESQRNQCLIVGEDLGTVPDEVRWKLNEFQIFSYFVLYFEKQGLHYPDKKTFPQNAFATIGTHDVPSLASFWHCRDLAHFDQLGILEGEVLKQKYDQRLLDKQALLNSLHRDQYLPDDYWGDALTMAMHQNLMRVIHLYLAESQTKLIGVQLENLIEQEISFNLPGTSMEYPNWRMKLARTIEDIFSDENITALLTEINQARQR</sequence>
<dbReference type="GO" id="GO:0005975">
    <property type="term" value="P:carbohydrate metabolic process"/>
    <property type="evidence" value="ECO:0007669"/>
    <property type="project" value="InterPro"/>
</dbReference>
<keyword evidence="5 10" id="KW-0328">Glycosyltransferase</keyword>
<dbReference type="Gene3D" id="3.20.20.80">
    <property type="entry name" value="Glycosidases"/>
    <property type="match status" value="1"/>
</dbReference>
<evidence type="ECO:0000256" key="2">
    <source>
        <dbReference type="ARBA" id="ARBA00005684"/>
    </source>
</evidence>
<accession>A0A8B3T8W1</accession>
<evidence type="ECO:0000256" key="5">
    <source>
        <dbReference type="ARBA" id="ARBA00022676"/>
    </source>
</evidence>
<evidence type="ECO:0000313" key="11">
    <source>
        <dbReference type="EMBL" id="RZN57250.1"/>
    </source>
</evidence>
<keyword evidence="6 10" id="KW-0808">Transferase</keyword>
<dbReference type="GO" id="GO:0004134">
    <property type="term" value="F:4-alpha-glucanotransferase activity"/>
    <property type="evidence" value="ECO:0007669"/>
    <property type="project" value="UniProtKB-EC"/>
</dbReference>
<evidence type="ECO:0000256" key="10">
    <source>
        <dbReference type="RuleBase" id="RU361207"/>
    </source>
</evidence>
<evidence type="ECO:0000256" key="8">
    <source>
        <dbReference type="ARBA" id="ARBA00031423"/>
    </source>
</evidence>
<comment type="caution">
    <text evidence="11">The sequence shown here is derived from an EMBL/GenBank/DDBJ whole genome shotgun (WGS) entry which is preliminary data.</text>
</comment>
<dbReference type="AlphaFoldDB" id="A0A8B3T8W1"/>
<dbReference type="PANTHER" id="PTHR32438">
    <property type="entry name" value="4-ALPHA-GLUCANOTRANSFERASE DPE1, CHLOROPLASTIC/AMYLOPLASTIC"/>
    <property type="match status" value="1"/>
</dbReference>
<dbReference type="InterPro" id="IPR003385">
    <property type="entry name" value="Glyco_hydro_77"/>
</dbReference>
<dbReference type="EC" id="2.4.1.25" evidence="3 10"/>
<evidence type="ECO:0000256" key="1">
    <source>
        <dbReference type="ARBA" id="ARBA00000439"/>
    </source>
</evidence>
<evidence type="ECO:0000256" key="6">
    <source>
        <dbReference type="ARBA" id="ARBA00022679"/>
    </source>
</evidence>
<evidence type="ECO:0000313" key="12">
    <source>
        <dbReference type="Proteomes" id="UP000294229"/>
    </source>
</evidence>
<evidence type="ECO:0000256" key="4">
    <source>
        <dbReference type="ARBA" id="ARBA00020295"/>
    </source>
</evidence>
<proteinExistence type="inferred from homology"/>
<dbReference type="InterPro" id="IPR017853">
    <property type="entry name" value="GH"/>
</dbReference>
<name>A0A8B3T8W1_AVIPA</name>
<reference evidence="11 12" key="1">
    <citation type="submission" date="2018-11" db="EMBL/GenBank/DDBJ databases">
        <title>Sequencing Av. paragallinarum serogroups.</title>
        <authorList>
            <person name="Hellmuth J.E."/>
            <person name="Boucher C.E."/>
            <person name="Cason E.D."/>
        </authorList>
    </citation>
    <scope>NUCLEOTIDE SEQUENCE [LARGE SCALE GENOMIC DNA]</scope>
    <source>
        <strain evidence="11 12">SA-3</strain>
    </source>
</reference>
<dbReference type="SUPFAM" id="SSF51445">
    <property type="entry name" value="(Trans)glycosidases"/>
    <property type="match status" value="1"/>
</dbReference>
<dbReference type="PANTHER" id="PTHR32438:SF5">
    <property type="entry name" value="4-ALPHA-GLUCANOTRANSFERASE DPE1, CHLOROPLASTIC_AMYLOPLASTIC"/>
    <property type="match status" value="1"/>
</dbReference>
<evidence type="ECO:0000256" key="9">
    <source>
        <dbReference type="ARBA" id="ARBA00031501"/>
    </source>
</evidence>
<keyword evidence="7 10" id="KW-0119">Carbohydrate metabolism</keyword>
<evidence type="ECO:0000256" key="7">
    <source>
        <dbReference type="ARBA" id="ARBA00023277"/>
    </source>
</evidence>
<dbReference type="EMBL" id="RQXS01000051">
    <property type="protein sequence ID" value="RZN57250.1"/>
    <property type="molecule type" value="Genomic_DNA"/>
</dbReference>
<dbReference type="Proteomes" id="UP000294229">
    <property type="component" value="Unassembled WGS sequence"/>
</dbReference>